<name>A0ABD1NZV3_9LAMI</name>
<evidence type="ECO:0000313" key="2">
    <source>
        <dbReference type="Proteomes" id="UP001604277"/>
    </source>
</evidence>
<reference evidence="2" key="1">
    <citation type="submission" date="2024-07" db="EMBL/GenBank/DDBJ databases">
        <title>Two chromosome-level genome assemblies of Korean endemic species Abeliophyllum distichum and Forsythia ovata (Oleaceae).</title>
        <authorList>
            <person name="Jang H."/>
        </authorList>
    </citation>
    <scope>NUCLEOTIDE SEQUENCE [LARGE SCALE GENOMIC DNA]</scope>
</reference>
<comment type="caution">
    <text evidence="1">The sequence shown here is derived from an EMBL/GenBank/DDBJ whole genome shotgun (WGS) entry which is preliminary data.</text>
</comment>
<keyword evidence="2" id="KW-1185">Reference proteome</keyword>
<organism evidence="1 2">
    <name type="scientific">Forsythia ovata</name>
    <dbReference type="NCBI Taxonomy" id="205694"/>
    <lineage>
        <taxon>Eukaryota</taxon>
        <taxon>Viridiplantae</taxon>
        <taxon>Streptophyta</taxon>
        <taxon>Embryophyta</taxon>
        <taxon>Tracheophyta</taxon>
        <taxon>Spermatophyta</taxon>
        <taxon>Magnoliopsida</taxon>
        <taxon>eudicotyledons</taxon>
        <taxon>Gunneridae</taxon>
        <taxon>Pentapetalae</taxon>
        <taxon>asterids</taxon>
        <taxon>lamiids</taxon>
        <taxon>Lamiales</taxon>
        <taxon>Oleaceae</taxon>
        <taxon>Forsythieae</taxon>
        <taxon>Forsythia</taxon>
    </lineage>
</organism>
<sequence length="116" mass="13067">MDGGRAGWLPFPIESCFGGGDEAKEIQFTVPLIACITITHIYRFLWRLLVYLFERTIHSCLFLLLVPFGADAYIISPATTNSSLLLFLLTLLSQYSETSYSGFPKWRAAFIQPVVL</sequence>
<dbReference type="AlphaFoldDB" id="A0ABD1NZV3"/>
<dbReference type="EMBL" id="JBFOLJ010000045">
    <property type="protein sequence ID" value="KAL2457144.1"/>
    <property type="molecule type" value="Genomic_DNA"/>
</dbReference>
<gene>
    <name evidence="1" type="ORF">Fot_56555</name>
</gene>
<evidence type="ECO:0000313" key="1">
    <source>
        <dbReference type="EMBL" id="KAL2457144.1"/>
    </source>
</evidence>
<dbReference type="Proteomes" id="UP001604277">
    <property type="component" value="Unassembled WGS sequence"/>
</dbReference>
<proteinExistence type="predicted"/>
<accession>A0ABD1NZV3</accession>
<protein>
    <submittedName>
        <fullName evidence="1">Uncharacterized protein</fullName>
    </submittedName>
</protein>